<dbReference type="GeneTree" id="ENSGT00940000154348"/>
<dbReference type="Ensembl" id="ENSSTUT00000065458.1">
    <property type="protein sequence ID" value="ENSSTUP00000062066.1"/>
    <property type="gene ID" value="ENSSTUG00000026902.1"/>
</dbReference>
<dbReference type="PANTHER" id="PTHR22930">
    <property type="match status" value="1"/>
</dbReference>
<accession>A0A674AUD6</accession>
<dbReference type="GO" id="GO:0016787">
    <property type="term" value="F:hydrolase activity"/>
    <property type="evidence" value="ECO:0007669"/>
    <property type="project" value="UniProtKB-KW"/>
</dbReference>
<reference evidence="9" key="1">
    <citation type="submission" date="2025-08" db="UniProtKB">
        <authorList>
            <consortium name="Ensembl"/>
        </authorList>
    </citation>
    <scope>IDENTIFICATION</scope>
</reference>
<evidence type="ECO:0000256" key="5">
    <source>
        <dbReference type="ARBA" id="ARBA00022723"/>
    </source>
</evidence>
<dbReference type="PANTHER" id="PTHR22930:SF286">
    <property type="entry name" value="NUCLEASE HARBI1"/>
    <property type="match status" value="1"/>
</dbReference>
<comment type="subcellular location">
    <subcellularLocation>
        <location evidence="2">Nucleus</location>
    </subcellularLocation>
</comment>
<feature type="domain" description="DDE Tnp4" evidence="8">
    <location>
        <begin position="129"/>
        <end position="239"/>
    </location>
</feature>
<dbReference type="Pfam" id="PF13359">
    <property type="entry name" value="DDE_Tnp_4"/>
    <property type="match status" value="1"/>
</dbReference>
<dbReference type="Proteomes" id="UP000472277">
    <property type="component" value="Chromosome 14"/>
</dbReference>
<dbReference type="GO" id="GO:0046872">
    <property type="term" value="F:metal ion binding"/>
    <property type="evidence" value="ECO:0007669"/>
    <property type="project" value="UniProtKB-KW"/>
</dbReference>
<keyword evidence="7" id="KW-0539">Nucleus</keyword>
<dbReference type="InterPro" id="IPR027806">
    <property type="entry name" value="HARBI1_dom"/>
</dbReference>
<keyword evidence="4" id="KW-0540">Nuclease</keyword>
<keyword evidence="6" id="KW-0378">Hydrolase</keyword>
<keyword evidence="10" id="KW-1185">Reference proteome</keyword>
<reference evidence="9" key="2">
    <citation type="submission" date="2025-09" db="UniProtKB">
        <authorList>
            <consortium name="Ensembl"/>
        </authorList>
    </citation>
    <scope>IDENTIFICATION</scope>
</reference>
<evidence type="ECO:0000259" key="8">
    <source>
        <dbReference type="Pfam" id="PF13359"/>
    </source>
</evidence>
<evidence type="ECO:0000256" key="2">
    <source>
        <dbReference type="ARBA" id="ARBA00004123"/>
    </source>
</evidence>
<name>A0A674AUD6_SALTR</name>
<dbReference type="InParanoid" id="A0A674AUD6"/>
<evidence type="ECO:0000256" key="4">
    <source>
        <dbReference type="ARBA" id="ARBA00022722"/>
    </source>
</evidence>
<evidence type="ECO:0000256" key="6">
    <source>
        <dbReference type="ARBA" id="ARBA00022801"/>
    </source>
</evidence>
<evidence type="ECO:0000256" key="3">
    <source>
        <dbReference type="ARBA" id="ARBA00006958"/>
    </source>
</evidence>
<dbReference type="AlphaFoldDB" id="A0A674AUD6"/>
<organism evidence="9 10">
    <name type="scientific">Salmo trutta</name>
    <name type="common">Brown trout</name>
    <dbReference type="NCBI Taxonomy" id="8032"/>
    <lineage>
        <taxon>Eukaryota</taxon>
        <taxon>Metazoa</taxon>
        <taxon>Chordata</taxon>
        <taxon>Craniata</taxon>
        <taxon>Vertebrata</taxon>
        <taxon>Euteleostomi</taxon>
        <taxon>Actinopterygii</taxon>
        <taxon>Neopterygii</taxon>
        <taxon>Teleostei</taxon>
        <taxon>Protacanthopterygii</taxon>
        <taxon>Salmoniformes</taxon>
        <taxon>Salmonidae</taxon>
        <taxon>Salmoninae</taxon>
        <taxon>Salmo</taxon>
    </lineage>
</organism>
<evidence type="ECO:0000313" key="10">
    <source>
        <dbReference type="Proteomes" id="UP000472277"/>
    </source>
</evidence>
<proteinExistence type="inferred from homology"/>
<evidence type="ECO:0000313" key="9">
    <source>
        <dbReference type="Ensembl" id="ENSSTUP00000062066.1"/>
    </source>
</evidence>
<evidence type="ECO:0000256" key="7">
    <source>
        <dbReference type="ARBA" id="ARBA00023242"/>
    </source>
</evidence>
<keyword evidence="5" id="KW-0479">Metal-binding</keyword>
<dbReference type="GO" id="GO:0004518">
    <property type="term" value="F:nuclease activity"/>
    <property type="evidence" value="ECO:0007669"/>
    <property type="project" value="UniProtKB-KW"/>
</dbReference>
<sequence>AYIKPGQRQYKENTADIICLLEPRLSADSFQGRPIHPSLQILITLRFSASGTFHRETRDLCGVNETTVYRVVHKVCNAICELKYNFIMFPDAAAEVNYKVEFYEYGNFPGVIGYAEEYRNLQNWFSINFSNIAACWKGATHNSRTFQNSSLYAQLEGGQHSGIILGDSGYAQTNFLFTPYLQAIGPEQQWYNQAHIRPRGVVERMFGVWKSRFQCLRKTLHFQPKRCCIVIIATAVLPNYPKQHGCTDPRIEDEDDPDVPMVEANDNKNGQACRDAFAMHHFSRQR</sequence>
<comment type="similarity">
    <text evidence="3">Belongs to the HARBI1 family.</text>
</comment>
<protein>
    <recommendedName>
        <fullName evidence="8">DDE Tnp4 domain-containing protein</fullName>
    </recommendedName>
</protein>
<dbReference type="GO" id="GO:0005634">
    <property type="term" value="C:nucleus"/>
    <property type="evidence" value="ECO:0007669"/>
    <property type="project" value="UniProtKB-SubCell"/>
</dbReference>
<dbReference type="OMA" id="ESTVCKI"/>
<evidence type="ECO:0000256" key="1">
    <source>
        <dbReference type="ARBA" id="ARBA00001968"/>
    </source>
</evidence>
<dbReference type="InterPro" id="IPR045249">
    <property type="entry name" value="HARBI1-like"/>
</dbReference>
<comment type="cofactor">
    <cofactor evidence="1">
        <name>a divalent metal cation</name>
        <dbReference type="ChEBI" id="CHEBI:60240"/>
    </cofactor>
</comment>